<organism evidence="1 2">
    <name type="scientific">Aspergillus tanneri</name>
    <dbReference type="NCBI Taxonomy" id="1220188"/>
    <lineage>
        <taxon>Eukaryota</taxon>
        <taxon>Fungi</taxon>
        <taxon>Dikarya</taxon>
        <taxon>Ascomycota</taxon>
        <taxon>Pezizomycotina</taxon>
        <taxon>Eurotiomycetes</taxon>
        <taxon>Eurotiomycetidae</taxon>
        <taxon>Eurotiales</taxon>
        <taxon>Aspergillaceae</taxon>
        <taxon>Aspergillus</taxon>
        <taxon>Aspergillus subgen. Circumdati</taxon>
    </lineage>
</organism>
<protein>
    <submittedName>
        <fullName evidence="1">Uncharacterized protein</fullName>
    </submittedName>
</protein>
<dbReference type="AlphaFoldDB" id="A0A4S3JUP5"/>
<gene>
    <name evidence="1" type="ORF">EYZ11_001380</name>
</gene>
<comment type="caution">
    <text evidence="1">The sequence shown here is derived from an EMBL/GenBank/DDBJ whole genome shotgun (WGS) entry which is preliminary data.</text>
</comment>
<keyword evidence="2" id="KW-1185">Reference proteome</keyword>
<name>A0A4S3JUP5_9EURO</name>
<evidence type="ECO:0000313" key="1">
    <source>
        <dbReference type="EMBL" id="THC99129.1"/>
    </source>
</evidence>
<sequence length="175" mass="19114">MLDARYSINMSITISGLSKTLPSTPTTFPNCCLSMSTPLLNHLSCLLPQRPNYTLSIGSGSGLLEALLVHRHPNLCIQGVEVHSSVNRYLADEDVHVVGGTWDLLPPLPLPALLPSEQQQSGAGETGKIGISGPRACPRVDWPDYEAVFRGWFVNMEFEDVGLPEYEMLVVARIV</sequence>
<reference evidence="1 2" key="1">
    <citation type="submission" date="2019-03" db="EMBL/GenBank/DDBJ databases">
        <title>The genome sequence of a newly discovered highly antifungal drug resistant Aspergillus species, Aspergillus tanneri NIH 1004.</title>
        <authorList>
            <person name="Mounaud S."/>
            <person name="Singh I."/>
            <person name="Joardar V."/>
            <person name="Pakala S."/>
            <person name="Pakala S."/>
            <person name="Venepally P."/>
            <person name="Hoover J."/>
            <person name="Nierman W."/>
            <person name="Chung J."/>
            <person name="Losada L."/>
        </authorList>
    </citation>
    <scope>NUCLEOTIDE SEQUENCE [LARGE SCALE GENOMIC DNA]</scope>
    <source>
        <strain evidence="1 2">NIH1004</strain>
    </source>
</reference>
<dbReference type="VEuPathDB" id="FungiDB:EYZ11_001380"/>
<proteinExistence type="predicted"/>
<dbReference type="Proteomes" id="UP000308092">
    <property type="component" value="Unassembled WGS sequence"/>
</dbReference>
<dbReference type="EMBL" id="SOSA01000025">
    <property type="protein sequence ID" value="THC99129.1"/>
    <property type="molecule type" value="Genomic_DNA"/>
</dbReference>
<accession>A0A4S3JUP5</accession>
<evidence type="ECO:0000313" key="2">
    <source>
        <dbReference type="Proteomes" id="UP000308092"/>
    </source>
</evidence>